<evidence type="ECO:0000313" key="3">
    <source>
        <dbReference type="EMBL" id="EEV89845.1"/>
    </source>
</evidence>
<dbReference type="Proteomes" id="UP000004870">
    <property type="component" value="Unassembled WGS sequence"/>
</dbReference>
<comment type="caution">
    <text evidence="3">The sequence shown here is derived from an EMBL/GenBank/DDBJ whole genome shotgun (WGS) entry which is preliminary data.</text>
</comment>
<dbReference type="PROSITE" id="PS51257">
    <property type="entry name" value="PROKAR_LIPOPROTEIN"/>
    <property type="match status" value="1"/>
</dbReference>
<feature type="compositionally biased region" description="Low complexity" evidence="1">
    <location>
        <begin position="211"/>
        <end position="221"/>
    </location>
</feature>
<name>C8N6A4_CARH6</name>
<proteinExistence type="predicted"/>
<dbReference type="HOGENOM" id="CLU_1122970_0_0_6"/>
<feature type="region of interest" description="Disordered" evidence="1">
    <location>
        <begin position="179"/>
        <end position="247"/>
    </location>
</feature>
<feature type="signal peptide" evidence="2">
    <location>
        <begin position="1"/>
        <end position="21"/>
    </location>
</feature>
<evidence type="ECO:0008006" key="5">
    <source>
        <dbReference type="Google" id="ProtNLM"/>
    </source>
</evidence>
<dbReference type="OrthoDB" id="7066971at2"/>
<evidence type="ECO:0000313" key="4">
    <source>
        <dbReference type="Proteomes" id="UP000004870"/>
    </source>
</evidence>
<feature type="region of interest" description="Disordered" evidence="1">
    <location>
        <begin position="101"/>
        <end position="123"/>
    </location>
</feature>
<sequence>MKLRTSVLAFAISVSCAAVWAQDSKPAAAAEERPPEIYTNPNAQPQQIFYKWHARGKTHYAKYVPRGVSNYTKVNSQGMLVSDLPTSDSITVLRPLRPAENAPAAASASAAAATNQPLPPGTITREERCATAQKDLKTIQEKSNIVVDDGNGNLVPLSQDQINERKRLAENNLRFCQPATSTGGLPVPPSSNGKTAIAPAVAPSSIPPAVAPTAPVAPAVPSNTSQPGIDPVPMPSEAELAKEAPKG</sequence>
<feature type="chain" id="PRO_5002988508" description="DUF4124 domain-containing protein" evidence="2">
    <location>
        <begin position="22"/>
        <end position="247"/>
    </location>
</feature>
<dbReference type="RefSeq" id="WP_004138816.1">
    <property type="nucleotide sequence ID" value="NZ_GG694025.1"/>
</dbReference>
<keyword evidence="4" id="KW-1185">Reference proteome</keyword>
<protein>
    <recommendedName>
        <fullName evidence="5">DUF4124 domain-containing protein</fullName>
    </recommendedName>
</protein>
<feature type="compositionally biased region" description="Low complexity" evidence="1">
    <location>
        <begin position="101"/>
        <end position="113"/>
    </location>
</feature>
<keyword evidence="2" id="KW-0732">Signal</keyword>
<dbReference type="AlphaFoldDB" id="C8N6A4"/>
<gene>
    <name evidence="3" type="ORF">HMPREF0198_0017</name>
</gene>
<evidence type="ECO:0000256" key="1">
    <source>
        <dbReference type="SAM" id="MobiDB-lite"/>
    </source>
</evidence>
<feature type="compositionally biased region" description="Low complexity" evidence="1">
    <location>
        <begin position="195"/>
        <end position="204"/>
    </location>
</feature>
<evidence type="ECO:0000256" key="2">
    <source>
        <dbReference type="SAM" id="SignalP"/>
    </source>
</evidence>
<reference evidence="3 4" key="1">
    <citation type="submission" date="2009-08" db="EMBL/GenBank/DDBJ databases">
        <authorList>
            <person name="Qin X."/>
            <person name="Bachman B."/>
            <person name="Battles P."/>
            <person name="Bell A."/>
            <person name="Bess C."/>
            <person name="Bickham C."/>
            <person name="Chaboub L."/>
            <person name="Chen D."/>
            <person name="Coyle M."/>
            <person name="Deiros D.R."/>
            <person name="Dinh H."/>
            <person name="Forbes L."/>
            <person name="Fowler G."/>
            <person name="Francisco L."/>
            <person name="Fu Q."/>
            <person name="Gubbala S."/>
            <person name="Hale W."/>
            <person name="Han Y."/>
            <person name="Hemphill L."/>
            <person name="Highlander S.K."/>
            <person name="Hirani K."/>
            <person name="Hogues M."/>
            <person name="Jackson L."/>
            <person name="Jakkamsetti A."/>
            <person name="Javaid M."/>
            <person name="Jiang H."/>
            <person name="Korchina V."/>
            <person name="Kovar C."/>
            <person name="Lara F."/>
            <person name="Lee S."/>
            <person name="Mata R."/>
            <person name="Mathew T."/>
            <person name="Moen C."/>
            <person name="Morales K."/>
            <person name="Munidasa M."/>
            <person name="Nazareth L."/>
            <person name="Ngo R."/>
            <person name="Nguyen L."/>
            <person name="Okwuonu G."/>
            <person name="Ongeri F."/>
            <person name="Patil S."/>
            <person name="Petrosino J."/>
            <person name="Pham C."/>
            <person name="Pham P."/>
            <person name="Pu L.-L."/>
            <person name="Puazo M."/>
            <person name="Raj R."/>
            <person name="Reid J."/>
            <person name="Rouhana J."/>
            <person name="Saada N."/>
            <person name="Shang Y."/>
            <person name="Simmons D."/>
            <person name="Thornton R."/>
            <person name="Warren J."/>
            <person name="Weissenberger G."/>
            <person name="Zhang J."/>
            <person name="Zhang L."/>
            <person name="Zhou C."/>
            <person name="Zhu D."/>
            <person name="Muzny D."/>
            <person name="Worley K."/>
            <person name="Gibbs R."/>
        </authorList>
    </citation>
    <scope>NUCLEOTIDE SEQUENCE [LARGE SCALE GENOMIC DNA]</scope>
    <source>
        <strain evidence="4">ATCC 15826 / DSM 8339 / NCTC 10426 / 6573</strain>
    </source>
</reference>
<dbReference type="GeneID" id="84789047"/>
<organism evidence="3 4">
    <name type="scientific">Cardiobacterium hominis (strain ATCC 15826 / DSM 8339 / NCTC 10426 / 6573)</name>
    <dbReference type="NCBI Taxonomy" id="638300"/>
    <lineage>
        <taxon>Bacteria</taxon>
        <taxon>Pseudomonadati</taxon>
        <taxon>Pseudomonadota</taxon>
        <taxon>Gammaproteobacteria</taxon>
        <taxon>Cardiobacteriales</taxon>
        <taxon>Cardiobacteriaceae</taxon>
        <taxon>Cardiobacterium</taxon>
    </lineage>
</organism>
<dbReference type="EMBL" id="ACKY01000002">
    <property type="protein sequence ID" value="EEV89845.1"/>
    <property type="molecule type" value="Genomic_DNA"/>
</dbReference>
<accession>C8N6A4</accession>